<evidence type="ECO:0000256" key="5">
    <source>
        <dbReference type="SAM" id="MobiDB-lite"/>
    </source>
</evidence>
<evidence type="ECO:0000256" key="3">
    <source>
        <dbReference type="ARBA" id="ARBA00022989"/>
    </source>
</evidence>
<dbReference type="KEGG" id="dtx:ATSB10_27440"/>
<keyword evidence="3 6" id="KW-1133">Transmembrane helix</keyword>
<proteinExistence type="predicted"/>
<evidence type="ECO:0000256" key="4">
    <source>
        <dbReference type="ARBA" id="ARBA00023136"/>
    </source>
</evidence>
<feature type="transmembrane region" description="Helical" evidence="6">
    <location>
        <begin position="97"/>
        <end position="120"/>
    </location>
</feature>
<evidence type="ECO:0000313" key="8">
    <source>
        <dbReference type="EMBL" id="AND70198.1"/>
    </source>
</evidence>
<feature type="transmembrane region" description="Helical" evidence="6">
    <location>
        <begin position="70"/>
        <end position="88"/>
    </location>
</feature>
<comment type="subcellular location">
    <subcellularLocation>
        <location evidence="1">Membrane</location>
        <topology evidence="1">Multi-pass membrane protein</topology>
    </subcellularLocation>
</comment>
<sequence>MASLFMAPVNKPGTNVALGLCILLSLLGADTGRRWLASWRHPVVRGALVWWGVLFLSALHTWYLTSKLPLGGSFVWACWYPLALGSVLDDDRWRGRALVAFAAAMALTVLISWGMAFGWIPQRALVATQPFMRNTVFKEYTQQGLATLIFASMALAAATRAQSRTTRWGLALVSVLAVANVCFALESRTSYLTLLPVAAYWAWRLLLRRWSPLKARAAMLTLGAATATALWFIPLVRDRLVLSVDHEIVAYEQQHTATSSGIRLELWRRTLPMIASAPIFGHGLHQWEPLYRQATRDMPNRQAFMMGHPHQEMLLIVAEQGCAGLLVYLLLLVALARYISRLDPPQRDIYASALLVYLVAGMANCLWADFTHRHVFILLLSCIPLVAQGESTKAPDGLPDARKNLRQRDGGLRHVPEPGAG</sequence>
<feature type="transmembrane region" description="Helical" evidence="6">
    <location>
        <begin position="43"/>
        <end position="64"/>
    </location>
</feature>
<dbReference type="STRING" id="445710.ATSB10_27440"/>
<feature type="transmembrane region" description="Helical" evidence="6">
    <location>
        <begin position="215"/>
        <end position="233"/>
    </location>
</feature>
<organism evidence="8 9">
    <name type="scientific">Dyella thiooxydans</name>
    <dbReference type="NCBI Taxonomy" id="445710"/>
    <lineage>
        <taxon>Bacteria</taxon>
        <taxon>Pseudomonadati</taxon>
        <taxon>Pseudomonadota</taxon>
        <taxon>Gammaproteobacteria</taxon>
        <taxon>Lysobacterales</taxon>
        <taxon>Rhodanobacteraceae</taxon>
        <taxon>Dyella</taxon>
    </lineage>
</organism>
<feature type="transmembrane region" description="Helical" evidence="6">
    <location>
        <begin position="12"/>
        <end position="31"/>
    </location>
</feature>
<dbReference type="PATRIC" id="fig|445710.3.peg.2734"/>
<keyword evidence="9" id="KW-1185">Reference proteome</keyword>
<gene>
    <name evidence="8" type="ORF">ATSB10_27440</name>
</gene>
<dbReference type="Pfam" id="PF04932">
    <property type="entry name" value="Wzy_C"/>
    <property type="match status" value="1"/>
</dbReference>
<feature type="transmembrane region" description="Helical" evidence="6">
    <location>
        <begin position="349"/>
        <end position="368"/>
    </location>
</feature>
<accession>A0A160N3U0</accession>
<feature type="transmembrane region" description="Helical" evidence="6">
    <location>
        <begin position="170"/>
        <end position="203"/>
    </location>
</feature>
<name>A0A160N3U0_9GAMM</name>
<dbReference type="AlphaFoldDB" id="A0A160N3U0"/>
<protein>
    <recommendedName>
        <fullName evidence="7">O-antigen ligase-related domain-containing protein</fullName>
    </recommendedName>
</protein>
<dbReference type="Proteomes" id="UP000077255">
    <property type="component" value="Chromosome"/>
</dbReference>
<dbReference type="GO" id="GO:0016020">
    <property type="term" value="C:membrane"/>
    <property type="evidence" value="ECO:0007669"/>
    <property type="project" value="UniProtKB-SubCell"/>
</dbReference>
<keyword evidence="4 6" id="KW-0472">Membrane</keyword>
<reference evidence="8 9" key="1">
    <citation type="submission" date="2016-02" db="EMBL/GenBank/DDBJ databases">
        <title>Complete genome sequencing and analysis of ATSB10, Dyella thiooxydans isolated from rhizosphere soil of sunflower (Helianthus annuus L.).</title>
        <authorList>
            <person name="Lee Y."/>
            <person name="Hwangbo K."/>
            <person name="Chung H."/>
            <person name="Yoo J."/>
            <person name="Kim K.Y."/>
            <person name="Sa T.M."/>
            <person name="Um Y."/>
            <person name="Madhaiyan M."/>
        </authorList>
    </citation>
    <scope>NUCLEOTIDE SEQUENCE [LARGE SCALE GENOMIC DNA]</scope>
    <source>
        <strain evidence="8 9">ATSB10</strain>
    </source>
</reference>
<dbReference type="PANTHER" id="PTHR37422:SF13">
    <property type="entry name" value="LIPOPOLYSACCHARIDE BIOSYNTHESIS PROTEIN PA4999-RELATED"/>
    <property type="match status" value="1"/>
</dbReference>
<dbReference type="InterPro" id="IPR007016">
    <property type="entry name" value="O-antigen_ligase-rel_domated"/>
</dbReference>
<evidence type="ECO:0000256" key="2">
    <source>
        <dbReference type="ARBA" id="ARBA00022692"/>
    </source>
</evidence>
<feature type="domain" description="O-antigen ligase-related" evidence="7">
    <location>
        <begin position="175"/>
        <end position="329"/>
    </location>
</feature>
<dbReference type="EMBL" id="CP014841">
    <property type="protein sequence ID" value="AND70198.1"/>
    <property type="molecule type" value="Genomic_DNA"/>
</dbReference>
<feature type="region of interest" description="Disordered" evidence="5">
    <location>
        <begin position="392"/>
        <end position="421"/>
    </location>
</feature>
<feature type="compositionally biased region" description="Basic and acidic residues" evidence="5">
    <location>
        <begin position="399"/>
        <end position="421"/>
    </location>
</feature>
<feature type="transmembrane region" description="Helical" evidence="6">
    <location>
        <begin position="314"/>
        <end position="337"/>
    </location>
</feature>
<keyword evidence="2 6" id="KW-0812">Transmembrane</keyword>
<evidence type="ECO:0000259" key="7">
    <source>
        <dbReference type="Pfam" id="PF04932"/>
    </source>
</evidence>
<dbReference type="PANTHER" id="PTHR37422">
    <property type="entry name" value="TEICHURONIC ACID BIOSYNTHESIS PROTEIN TUAE"/>
    <property type="match status" value="1"/>
</dbReference>
<feature type="transmembrane region" description="Helical" evidence="6">
    <location>
        <begin position="140"/>
        <end position="158"/>
    </location>
</feature>
<evidence type="ECO:0000256" key="6">
    <source>
        <dbReference type="SAM" id="Phobius"/>
    </source>
</evidence>
<evidence type="ECO:0000313" key="9">
    <source>
        <dbReference type="Proteomes" id="UP000077255"/>
    </source>
</evidence>
<evidence type="ECO:0000256" key="1">
    <source>
        <dbReference type="ARBA" id="ARBA00004141"/>
    </source>
</evidence>
<dbReference type="InterPro" id="IPR051533">
    <property type="entry name" value="WaaL-like"/>
</dbReference>